<evidence type="ECO:0000256" key="5">
    <source>
        <dbReference type="HAMAP-Rule" id="MF_00416"/>
    </source>
</evidence>
<dbReference type="Pfam" id="PF02119">
    <property type="entry name" value="FlgI"/>
    <property type="match status" value="1"/>
</dbReference>
<gene>
    <name evidence="5 6" type="primary">flgI</name>
    <name evidence="6" type="ORF">LMG21510_03814</name>
</gene>
<evidence type="ECO:0000256" key="4">
    <source>
        <dbReference type="ARBA" id="ARBA00023143"/>
    </source>
</evidence>
<evidence type="ECO:0000313" key="7">
    <source>
        <dbReference type="Proteomes" id="UP000721236"/>
    </source>
</evidence>
<comment type="subcellular location">
    <subcellularLocation>
        <location evidence="2 5">Bacterial flagellum basal body</location>
    </subcellularLocation>
</comment>
<organism evidence="6 7">
    <name type="scientific">Cupriavidus respiraculi</name>
    <dbReference type="NCBI Taxonomy" id="195930"/>
    <lineage>
        <taxon>Bacteria</taxon>
        <taxon>Pseudomonadati</taxon>
        <taxon>Pseudomonadota</taxon>
        <taxon>Betaproteobacteria</taxon>
        <taxon>Burkholderiales</taxon>
        <taxon>Burkholderiaceae</taxon>
        <taxon>Cupriavidus</taxon>
    </lineage>
</organism>
<keyword evidence="7" id="KW-1185">Reference proteome</keyword>
<dbReference type="PRINTS" id="PR01010">
    <property type="entry name" value="FLGPRINGFLGI"/>
</dbReference>
<dbReference type="PANTHER" id="PTHR30381">
    <property type="entry name" value="FLAGELLAR P-RING PERIPLASMIC PROTEIN FLGI"/>
    <property type="match status" value="1"/>
</dbReference>
<dbReference type="Proteomes" id="UP000721236">
    <property type="component" value="Unassembled WGS sequence"/>
</dbReference>
<dbReference type="HAMAP" id="MF_00416">
    <property type="entry name" value="FlgI"/>
    <property type="match status" value="1"/>
</dbReference>
<comment type="similarity">
    <text evidence="5">Belongs to the FlgI family.</text>
</comment>
<evidence type="ECO:0000256" key="3">
    <source>
        <dbReference type="ARBA" id="ARBA00022729"/>
    </source>
</evidence>
<keyword evidence="4 5" id="KW-0975">Bacterial flagellum</keyword>
<dbReference type="EMBL" id="CAJZAH010000004">
    <property type="protein sequence ID" value="CAG9179555.1"/>
    <property type="molecule type" value="Genomic_DNA"/>
</dbReference>
<name>A0ABM8XHA1_9BURK</name>
<dbReference type="NCBIfam" id="NF003676">
    <property type="entry name" value="PRK05303.1"/>
    <property type="match status" value="1"/>
</dbReference>
<evidence type="ECO:0000256" key="1">
    <source>
        <dbReference type="ARBA" id="ARBA00002591"/>
    </source>
</evidence>
<keyword evidence="6" id="KW-0282">Flagellum</keyword>
<evidence type="ECO:0000256" key="2">
    <source>
        <dbReference type="ARBA" id="ARBA00004117"/>
    </source>
</evidence>
<keyword evidence="6" id="KW-0966">Cell projection</keyword>
<sequence precursor="true">MSLRLPDLFRTRRAAARLAGMCLALALGLAAGTAQAERLKNLATIQGVRDNPLVGYGLVVGLDGTGDQTMQTPFTTQSLSNMLSQLGITLPAGRNMQLKNVAAVMVTATLPPFAQPGSQIDVVVSSLGNAKSLRGGTLLMTPLKGADGQVYGIAQGNLLVGGAGASANGSKVQINQLAVGRIANGAIIERAVPAFQSDNGMLTLELKSTDYGTAQRVVDAINNKLGGGVASALDARVVQVRVPPTPAGRVSFLASMENIDVTPGKAAAKVVLNARTGSIVMNQAVTVDDCAIAHGNLSVVINTQPVISQPAPFSGGETVVAPVSEISLKRDGGSLQVVKAGASLAAVVRGLNALGATPADLQTILEAMRAAGALRAELEII</sequence>
<reference evidence="6 7" key="1">
    <citation type="submission" date="2021-08" db="EMBL/GenBank/DDBJ databases">
        <authorList>
            <person name="Peeters C."/>
        </authorList>
    </citation>
    <scope>NUCLEOTIDE SEQUENCE [LARGE SCALE GENOMIC DNA]</scope>
    <source>
        <strain evidence="6 7">LMG 21510</strain>
    </source>
</reference>
<comment type="function">
    <text evidence="1 5">Assembles around the rod to form the L-ring and probably protects the motor/basal body from shearing forces during rotation.</text>
</comment>
<protein>
    <recommendedName>
        <fullName evidence="5">Flagellar P-ring protein</fullName>
    </recommendedName>
    <alternativeName>
        <fullName evidence="5">Basal body P-ring protein</fullName>
    </alternativeName>
</protein>
<comment type="caution">
    <text evidence="6">The sequence shown here is derived from an EMBL/GenBank/DDBJ whole genome shotgun (WGS) entry which is preliminary data.</text>
</comment>
<proteinExistence type="inferred from homology"/>
<dbReference type="InterPro" id="IPR001782">
    <property type="entry name" value="Flag_FlgI"/>
</dbReference>
<evidence type="ECO:0000313" key="6">
    <source>
        <dbReference type="EMBL" id="CAG9179555.1"/>
    </source>
</evidence>
<feature type="signal peptide" evidence="5">
    <location>
        <begin position="1"/>
        <end position="36"/>
    </location>
</feature>
<keyword evidence="6" id="KW-0969">Cilium</keyword>
<feature type="chain" id="PRO_5044932088" description="Flagellar P-ring protein" evidence="5">
    <location>
        <begin position="37"/>
        <end position="381"/>
    </location>
</feature>
<comment type="subunit">
    <text evidence="5">The basal body constitutes a major portion of the flagellar organelle and consists of four rings (L,P,S, and M) mounted on a central rod.</text>
</comment>
<accession>A0ABM8XHA1</accession>
<dbReference type="PANTHER" id="PTHR30381:SF0">
    <property type="entry name" value="FLAGELLAR P-RING PROTEIN"/>
    <property type="match status" value="1"/>
</dbReference>
<keyword evidence="3 5" id="KW-0732">Signal</keyword>